<sequence length="147" mass="16147">MTSHCFEKLHVNLALTPAPVPAPAPVQPQPPSLERPAPAQIVAGVQRSNWQCQQTDWNWDYQLTVNKDATQKAQHHGRLQQPEPSVGTPETLEFLEEIPEFPGAFAASTESLWDFIFAGTANSESDLSLPGTTQCSHVIMMVMDGLL</sequence>
<evidence type="ECO:0000313" key="1">
    <source>
        <dbReference type="EMBL" id="KIK92174.1"/>
    </source>
</evidence>
<reference evidence="2" key="2">
    <citation type="submission" date="2015-01" db="EMBL/GenBank/DDBJ databases">
        <title>Evolutionary Origins and Diversification of the Mycorrhizal Mutualists.</title>
        <authorList>
            <consortium name="DOE Joint Genome Institute"/>
            <consortium name="Mycorrhizal Genomics Consortium"/>
            <person name="Kohler A."/>
            <person name="Kuo A."/>
            <person name="Nagy L.G."/>
            <person name="Floudas D."/>
            <person name="Copeland A."/>
            <person name="Barry K.W."/>
            <person name="Cichocki N."/>
            <person name="Veneault-Fourrey C."/>
            <person name="LaButti K."/>
            <person name="Lindquist E.A."/>
            <person name="Lipzen A."/>
            <person name="Lundell T."/>
            <person name="Morin E."/>
            <person name="Murat C."/>
            <person name="Riley R."/>
            <person name="Ohm R."/>
            <person name="Sun H."/>
            <person name="Tunlid A."/>
            <person name="Henrissat B."/>
            <person name="Grigoriev I.V."/>
            <person name="Hibbett D.S."/>
            <person name="Martin F."/>
        </authorList>
    </citation>
    <scope>NUCLEOTIDE SEQUENCE [LARGE SCALE GENOMIC DNA]</scope>
    <source>
        <strain evidence="2">Ve08.2h10</strain>
    </source>
</reference>
<dbReference type="Proteomes" id="UP000054538">
    <property type="component" value="Unassembled WGS sequence"/>
</dbReference>
<evidence type="ECO:0000313" key="2">
    <source>
        <dbReference type="Proteomes" id="UP000054538"/>
    </source>
</evidence>
<proteinExistence type="predicted"/>
<dbReference type="HOGENOM" id="CLU_148170_0_0_1"/>
<dbReference type="AlphaFoldDB" id="A0A0D0DZ57"/>
<organism evidence="1 2">
    <name type="scientific">Paxillus rubicundulus Ve08.2h10</name>
    <dbReference type="NCBI Taxonomy" id="930991"/>
    <lineage>
        <taxon>Eukaryota</taxon>
        <taxon>Fungi</taxon>
        <taxon>Dikarya</taxon>
        <taxon>Basidiomycota</taxon>
        <taxon>Agaricomycotina</taxon>
        <taxon>Agaricomycetes</taxon>
        <taxon>Agaricomycetidae</taxon>
        <taxon>Boletales</taxon>
        <taxon>Paxilineae</taxon>
        <taxon>Paxillaceae</taxon>
        <taxon>Paxillus</taxon>
    </lineage>
</organism>
<reference evidence="1 2" key="1">
    <citation type="submission" date="2014-04" db="EMBL/GenBank/DDBJ databases">
        <authorList>
            <consortium name="DOE Joint Genome Institute"/>
            <person name="Kuo A."/>
            <person name="Kohler A."/>
            <person name="Jargeat P."/>
            <person name="Nagy L.G."/>
            <person name="Floudas D."/>
            <person name="Copeland A."/>
            <person name="Barry K.W."/>
            <person name="Cichocki N."/>
            <person name="Veneault-Fourrey C."/>
            <person name="LaButti K."/>
            <person name="Lindquist E.A."/>
            <person name="Lipzen A."/>
            <person name="Lundell T."/>
            <person name="Morin E."/>
            <person name="Murat C."/>
            <person name="Sun H."/>
            <person name="Tunlid A."/>
            <person name="Henrissat B."/>
            <person name="Grigoriev I.V."/>
            <person name="Hibbett D.S."/>
            <person name="Martin F."/>
            <person name="Nordberg H.P."/>
            <person name="Cantor M.N."/>
            <person name="Hua S.X."/>
        </authorList>
    </citation>
    <scope>NUCLEOTIDE SEQUENCE [LARGE SCALE GENOMIC DNA]</scope>
    <source>
        <strain evidence="1 2">Ve08.2h10</strain>
    </source>
</reference>
<dbReference type="InParanoid" id="A0A0D0DZ57"/>
<dbReference type="OrthoDB" id="10332473at2759"/>
<dbReference type="EMBL" id="KN825306">
    <property type="protein sequence ID" value="KIK92174.1"/>
    <property type="molecule type" value="Genomic_DNA"/>
</dbReference>
<protein>
    <submittedName>
        <fullName evidence="1">Uncharacterized protein</fullName>
    </submittedName>
</protein>
<keyword evidence="2" id="KW-1185">Reference proteome</keyword>
<gene>
    <name evidence="1" type="ORF">PAXRUDRAFT_147889</name>
</gene>
<name>A0A0D0DZ57_9AGAM</name>
<accession>A0A0D0DZ57</accession>